<protein>
    <submittedName>
        <fullName evidence="2">Uncharacterized protein</fullName>
    </submittedName>
</protein>
<feature type="transmembrane region" description="Helical" evidence="1">
    <location>
        <begin position="71"/>
        <end position="98"/>
    </location>
</feature>
<accession>A0AAP0BC71</accession>
<keyword evidence="1" id="KW-0812">Transmembrane</keyword>
<dbReference type="EMBL" id="JBBWWQ010000011">
    <property type="protein sequence ID" value="KAK8935095.1"/>
    <property type="molecule type" value="Genomic_DNA"/>
</dbReference>
<name>A0AAP0BC71_9ASPA</name>
<proteinExistence type="predicted"/>
<keyword evidence="1" id="KW-1133">Transmembrane helix</keyword>
<dbReference type="Proteomes" id="UP001418222">
    <property type="component" value="Unassembled WGS sequence"/>
</dbReference>
<evidence type="ECO:0000313" key="2">
    <source>
        <dbReference type="EMBL" id="KAK8935095.1"/>
    </source>
</evidence>
<keyword evidence="3" id="KW-1185">Reference proteome</keyword>
<gene>
    <name evidence="2" type="ORF">KSP39_PZI013271</name>
</gene>
<comment type="caution">
    <text evidence="2">The sequence shown here is derived from an EMBL/GenBank/DDBJ whole genome shotgun (WGS) entry which is preliminary data.</text>
</comment>
<evidence type="ECO:0000256" key="1">
    <source>
        <dbReference type="SAM" id="Phobius"/>
    </source>
</evidence>
<keyword evidence="1" id="KW-0472">Membrane</keyword>
<reference evidence="2 3" key="1">
    <citation type="journal article" date="2022" name="Nat. Plants">
        <title>Genomes of leafy and leafless Platanthera orchids illuminate the evolution of mycoheterotrophy.</title>
        <authorList>
            <person name="Li M.H."/>
            <person name="Liu K.W."/>
            <person name="Li Z."/>
            <person name="Lu H.C."/>
            <person name="Ye Q.L."/>
            <person name="Zhang D."/>
            <person name="Wang J.Y."/>
            <person name="Li Y.F."/>
            <person name="Zhong Z.M."/>
            <person name="Liu X."/>
            <person name="Yu X."/>
            <person name="Liu D.K."/>
            <person name="Tu X.D."/>
            <person name="Liu B."/>
            <person name="Hao Y."/>
            <person name="Liao X.Y."/>
            <person name="Jiang Y.T."/>
            <person name="Sun W.H."/>
            <person name="Chen J."/>
            <person name="Chen Y.Q."/>
            <person name="Ai Y."/>
            <person name="Zhai J.W."/>
            <person name="Wu S.S."/>
            <person name="Zhou Z."/>
            <person name="Hsiao Y.Y."/>
            <person name="Wu W.L."/>
            <person name="Chen Y.Y."/>
            <person name="Lin Y.F."/>
            <person name="Hsu J.L."/>
            <person name="Li C.Y."/>
            <person name="Wang Z.W."/>
            <person name="Zhao X."/>
            <person name="Zhong W.Y."/>
            <person name="Ma X.K."/>
            <person name="Ma L."/>
            <person name="Huang J."/>
            <person name="Chen G.Z."/>
            <person name="Huang M.Z."/>
            <person name="Huang L."/>
            <person name="Peng D.H."/>
            <person name="Luo Y.B."/>
            <person name="Zou S.Q."/>
            <person name="Chen S.P."/>
            <person name="Lan S."/>
            <person name="Tsai W.C."/>
            <person name="Van de Peer Y."/>
            <person name="Liu Z.J."/>
        </authorList>
    </citation>
    <scope>NUCLEOTIDE SEQUENCE [LARGE SCALE GENOMIC DNA]</scope>
    <source>
        <strain evidence="2">Lor287</strain>
    </source>
</reference>
<sequence length="101" mass="11322">MGKTQIGCAEQRERSMAISARFTWLNLGLSAQQDHLQQECAHMSGPDRNIHIQSRRGCCEVEKEEVGVNLLVFQLFFLLMLWTAASSSAFACTHSILVPLK</sequence>
<dbReference type="AlphaFoldDB" id="A0AAP0BC71"/>
<organism evidence="2 3">
    <name type="scientific">Platanthera zijinensis</name>
    <dbReference type="NCBI Taxonomy" id="2320716"/>
    <lineage>
        <taxon>Eukaryota</taxon>
        <taxon>Viridiplantae</taxon>
        <taxon>Streptophyta</taxon>
        <taxon>Embryophyta</taxon>
        <taxon>Tracheophyta</taxon>
        <taxon>Spermatophyta</taxon>
        <taxon>Magnoliopsida</taxon>
        <taxon>Liliopsida</taxon>
        <taxon>Asparagales</taxon>
        <taxon>Orchidaceae</taxon>
        <taxon>Orchidoideae</taxon>
        <taxon>Orchideae</taxon>
        <taxon>Orchidinae</taxon>
        <taxon>Platanthera</taxon>
    </lineage>
</organism>
<evidence type="ECO:0000313" key="3">
    <source>
        <dbReference type="Proteomes" id="UP001418222"/>
    </source>
</evidence>